<comment type="caution">
    <text evidence="2">The sequence shown here is derived from an EMBL/GenBank/DDBJ whole genome shotgun (WGS) entry which is preliminary data.</text>
</comment>
<feature type="domain" description="HTH cro/C1-type" evidence="1">
    <location>
        <begin position="20"/>
        <end position="76"/>
    </location>
</feature>
<dbReference type="CDD" id="cd00093">
    <property type="entry name" value="HTH_XRE"/>
    <property type="match status" value="1"/>
</dbReference>
<reference evidence="3" key="1">
    <citation type="journal article" date="2019" name="Int. J. Syst. Evol. Microbiol.">
        <title>The Global Catalogue of Microorganisms (GCM) 10K type strain sequencing project: providing services to taxonomists for standard genome sequencing and annotation.</title>
        <authorList>
            <consortium name="The Broad Institute Genomics Platform"/>
            <consortium name="The Broad Institute Genome Sequencing Center for Infectious Disease"/>
            <person name="Wu L."/>
            <person name="Ma J."/>
        </authorList>
    </citation>
    <scope>NUCLEOTIDE SEQUENCE [LARGE SCALE GENOMIC DNA]</scope>
    <source>
        <strain evidence="3">ZS-22-S1</strain>
    </source>
</reference>
<organism evidence="2 3">
    <name type="scientific">Actinophytocola glycyrrhizae</name>
    <dbReference type="NCBI Taxonomy" id="2044873"/>
    <lineage>
        <taxon>Bacteria</taxon>
        <taxon>Bacillati</taxon>
        <taxon>Actinomycetota</taxon>
        <taxon>Actinomycetes</taxon>
        <taxon>Pseudonocardiales</taxon>
        <taxon>Pseudonocardiaceae</taxon>
    </lineage>
</organism>
<dbReference type="EMBL" id="JBHSIS010000007">
    <property type="protein sequence ID" value="MFC4855269.1"/>
    <property type="molecule type" value="Genomic_DNA"/>
</dbReference>
<dbReference type="PROSITE" id="PS50943">
    <property type="entry name" value="HTH_CROC1"/>
    <property type="match status" value="1"/>
</dbReference>
<protein>
    <submittedName>
        <fullName evidence="2">Helix-turn-helix domain-containing protein</fullName>
    </submittedName>
</protein>
<evidence type="ECO:0000313" key="2">
    <source>
        <dbReference type="EMBL" id="MFC4855269.1"/>
    </source>
</evidence>
<name>A0ABV9S2V7_9PSEU</name>
<evidence type="ECO:0000259" key="1">
    <source>
        <dbReference type="PROSITE" id="PS50943"/>
    </source>
</evidence>
<dbReference type="SUPFAM" id="SSF47413">
    <property type="entry name" value="lambda repressor-like DNA-binding domains"/>
    <property type="match status" value="1"/>
</dbReference>
<proteinExistence type="predicted"/>
<dbReference type="SMART" id="SM00530">
    <property type="entry name" value="HTH_XRE"/>
    <property type="match status" value="1"/>
</dbReference>
<sequence length="171" mass="19418">MDPQDEVAEKIISRAIGEELRRAREANGWSRGQLVSRLPSGIGDRTLLSYEHGTRHLTLLRFIELCGALGVAAPALLNQALQRGRVHLRNLVLQVNLRHLLDDRNDRFLPINRWARNKLREYPDGVVELSPSSVREMATFIGCPYHELANYLARFIPDEPLELSSEIATDE</sequence>
<dbReference type="InterPro" id="IPR010982">
    <property type="entry name" value="Lambda_DNA-bd_dom_sf"/>
</dbReference>
<keyword evidence="3" id="KW-1185">Reference proteome</keyword>
<dbReference type="Proteomes" id="UP001595859">
    <property type="component" value="Unassembled WGS sequence"/>
</dbReference>
<dbReference type="RefSeq" id="WP_378057218.1">
    <property type="nucleotide sequence ID" value="NZ_JBHSIS010000007.1"/>
</dbReference>
<dbReference type="InterPro" id="IPR001387">
    <property type="entry name" value="Cro/C1-type_HTH"/>
</dbReference>
<evidence type="ECO:0000313" key="3">
    <source>
        <dbReference type="Proteomes" id="UP001595859"/>
    </source>
</evidence>
<accession>A0ABV9S2V7</accession>
<gene>
    <name evidence="2" type="ORF">ACFPCV_17310</name>
</gene>
<dbReference type="Gene3D" id="1.10.260.40">
    <property type="entry name" value="lambda repressor-like DNA-binding domains"/>
    <property type="match status" value="1"/>
</dbReference>